<protein>
    <submittedName>
        <fullName evidence="4">Secreted protein</fullName>
    </submittedName>
</protein>
<accession>A0A0N4URE5</accession>
<evidence type="ECO:0000313" key="1">
    <source>
        <dbReference type="EMBL" id="VDN60965.1"/>
    </source>
</evidence>
<evidence type="ECO:0000313" key="3">
    <source>
        <dbReference type="Proteomes" id="UP000274756"/>
    </source>
</evidence>
<dbReference type="EMBL" id="UYYG01001283">
    <property type="protein sequence ID" value="VDN60965.1"/>
    <property type="molecule type" value="Genomic_DNA"/>
</dbReference>
<evidence type="ECO:0000313" key="4">
    <source>
        <dbReference type="WBParaSite" id="DME_0001062301-mRNA-1"/>
    </source>
</evidence>
<dbReference type="Proteomes" id="UP000274756">
    <property type="component" value="Unassembled WGS sequence"/>
</dbReference>
<proteinExistence type="predicted"/>
<evidence type="ECO:0000313" key="2">
    <source>
        <dbReference type="Proteomes" id="UP000038040"/>
    </source>
</evidence>
<sequence>MLISMTISVVMIMIESMQIKGDICIRKFILGLLVAHLFANVESEVSLCGANAQGRIHCYDAYNKNCMRCNCNRGYAVLRGRCVLEAIARQATSGRLQRSTESNLIALRSPNCGTNMLQLNRYCERGTCGSLCYCVDGYHRYGDECTNE</sequence>
<gene>
    <name evidence="1" type="ORF">DME_LOCUS10938</name>
</gene>
<dbReference type="WBParaSite" id="DME_0001062301-mRNA-1">
    <property type="protein sequence ID" value="DME_0001062301-mRNA-1"/>
    <property type="gene ID" value="DME_0001062301"/>
</dbReference>
<dbReference type="Proteomes" id="UP000038040">
    <property type="component" value="Unplaced"/>
</dbReference>
<name>A0A0N4URE5_DRAME</name>
<reference evidence="1 3" key="2">
    <citation type="submission" date="2018-11" db="EMBL/GenBank/DDBJ databases">
        <authorList>
            <consortium name="Pathogen Informatics"/>
        </authorList>
    </citation>
    <scope>NUCLEOTIDE SEQUENCE [LARGE SCALE GENOMIC DNA]</scope>
</reference>
<keyword evidence="3" id="KW-1185">Reference proteome</keyword>
<reference evidence="4" key="1">
    <citation type="submission" date="2017-02" db="UniProtKB">
        <authorList>
            <consortium name="WormBaseParasite"/>
        </authorList>
    </citation>
    <scope>IDENTIFICATION</scope>
</reference>
<dbReference type="AlphaFoldDB" id="A0A0N4URE5"/>
<organism evidence="2 4">
    <name type="scientific">Dracunculus medinensis</name>
    <name type="common">Guinea worm</name>
    <dbReference type="NCBI Taxonomy" id="318479"/>
    <lineage>
        <taxon>Eukaryota</taxon>
        <taxon>Metazoa</taxon>
        <taxon>Ecdysozoa</taxon>
        <taxon>Nematoda</taxon>
        <taxon>Chromadorea</taxon>
        <taxon>Rhabditida</taxon>
        <taxon>Spirurina</taxon>
        <taxon>Dracunculoidea</taxon>
        <taxon>Dracunculidae</taxon>
        <taxon>Dracunculus</taxon>
    </lineage>
</organism>